<dbReference type="PATRIC" id="fig|1177154.3.peg.1460"/>
<dbReference type="SUPFAM" id="SSF51206">
    <property type="entry name" value="cAMP-binding domain-like"/>
    <property type="match status" value="1"/>
</dbReference>
<feature type="domain" description="Cyclic nucleotide-binding" evidence="1">
    <location>
        <begin position="124"/>
        <end position="247"/>
    </location>
</feature>
<dbReference type="InterPro" id="IPR000595">
    <property type="entry name" value="cNMP-bd_dom"/>
</dbReference>
<dbReference type="PROSITE" id="PS50042">
    <property type="entry name" value="CNMP_BINDING_3"/>
    <property type="match status" value="1"/>
</dbReference>
<dbReference type="Gene3D" id="2.60.120.10">
    <property type="entry name" value="Jelly Rolls"/>
    <property type="match status" value="1"/>
</dbReference>
<name>A0A095USN8_9GAMM</name>
<dbReference type="GO" id="GO:0005829">
    <property type="term" value="C:cytosol"/>
    <property type="evidence" value="ECO:0007669"/>
    <property type="project" value="TreeGrafter"/>
</dbReference>
<accession>A0A095USN8</accession>
<dbReference type="OrthoDB" id="6978933at2"/>
<dbReference type="PANTHER" id="PTHR24567:SF74">
    <property type="entry name" value="HTH-TYPE TRANSCRIPTIONAL REGULATOR ARCR"/>
    <property type="match status" value="1"/>
</dbReference>
<sequence>MISVAEASGGFAALSRMYKRQVNELIGQLPLQAQTLPLIPTDDAFRHGMCEDTTYVIKGGMLGMRCEDRKLFIWDEGDLILPDAGNNEITYYAESAVLLAAYPTVKLVEAILEDAQLARLWTRILTTQQAMLVRLLAAHIPEESYTTTGFAYFEPGDVILRQGEPANYVLSLFEGDADVLVDDVVVGSVQEGEVLGAIALLTHSPRSATVRAKSRCSVVKVPKHEFKDLIRSNPGMIHSLLTDMARQIKTLNGQVVELSA</sequence>
<dbReference type="CDD" id="cd00038">
    <property type="entry name" value="CAP_ED"/>
    <property type="match status" value="1"/>
</dbReference>
<dbReference type="InterPro" id="IPR014710">
    <property type="entry name" value="RmlC-like_jellyroll"/>
</dbReference>
<dbReference type="eggNOG" id="COG2905">
    <property type="taxonomic scope" value="Bacteria"/>
</dbReference>
<keyword evidence="3" id="KW-1185">Reference proteome</keyword>
<dbReference type="AlphaFoldDB" id="A0A095USN8"/>
<organism evidence="2 3">
    <name type="scientific">Alcanivorax nanhaiticus</name>
    <dbReference type="NCBI Taxonomy" id="1177154"/>
    <lineage>
        <taxon>Bacteria</taxon>
        <taxon>Pseudomonadati</taxon>
        <taxon>Pseudomonadota</taxon>
        <taxon>Gammaproteobacteria</taxon>
        <taxon>Oceanospirillales</taxon>
        <taxon>Alcanivoracaceae</taxon>
        <taxon>Alcanivorax</taxon>
    </lineage>
</organism>
<comment type="caution">
    <text evidence="2">The sequence shown here is derived from an EMBL/GenBank/DDBJ whole genome shotgun (WGS) entry which is preliminary data.</text>
</comment>
<dbReference type="InterPro" id="IPR018490">
    <property type="entry name" value="cNMP-bd_dom_sf"/>
</dbReference>
<proteinExistence type="predicted"/>
<reference evidence="2 3" key="1">
    <citation type="submission" date="2012-09" db="EMBL/GenBank/DDBJ databases">
        <title>Genome Sequence of alkane-degrading Bacterium Alcanivorax sp. 19-m-6.</title>
        <authorList>
            <person name="Lai Q."/>
            <person name="Shao Z."/>
        </authorList>
    </citation>
    <scope>NUCLEOTIDE SEQUENCE [LARGE SCALE GENOMIC DNA]</scope>
    <source>
        <strain evidence="2 3">19-m-6</strain>
    </source>
</reference>
<protein>
    <submittedName>
        <fullName evidence="2">cAMP-binding protein</fullName>
    </submittedName>
</protein>
<dbReference type="InterPro" id="IPR050397">
    <property type="entry name" value="Env_Response_Regulators"/>
</dbReference>
<evidence type="ECO:0000313" key="2">
    <source>
        <dbReference type="EMBL" id="KGD65540.1"/>
    </source>
</evidence>
<dbReference type="PANTHER" id="PTHR24567">
    <property type="entry name" value="CRP FAMILY TRANSCRIPTIONAL REGULATORY PROTEIN"/>
    <property type="match status" value="1"/>
</dbReference>
<evidence type="ECO:0000313" key="3">
    <source>
        <dbReference type="Proteomes" id="UP000029444"/>
    </source>
</evidence>
<dbReference type="STRING" id="1177154.Y5S_01433"/>
<dbReference type="RefSeq" id="WP_035231719.1">
    <property type="nucleotide sequence ID" value="NZ_ARXV01000004.1"/>
</dbReference>
<evidence type="ECO:0000259" key="1">
    <source>
        <dbReference type="PROSITE" id="PS50042"/>
    </source>
</evidence>
<dbReference type="Pfam" id="PF00027">
    <property type="entry name" value="cNMP_binding"/>
    <property type="match status" value="1"/>
</dbReference>
<dbReference type="EMBL" id="ARXV01000004">
    <property type="protein sequence ID" value="KGD65540.1"/>
    <property type="molecule type" value="Genomic_DNA"/>
</dbReference>
<dbReference type="GO" id="GO:0003700">
    <property type="term" value="F:DNA-binding transcription factor activity"/>
    <property type="evidence" value="ECO:0007669"/>
    <property type="project" value="TreeGrafter"/>
</dbReference>
<dbReference type="SMART" id="SM00100">
    <property type="entry name" value="cNMP"/>
    <property type="match status" value="1"/>
</dbReference>
<gene>
    <name evidence="2" type="ORF">Y5S_01433</name>
</gene>
<dbReference type="Proteomes" id="UP000029444">
    <property type="component" value="Unassembled WGS sequence"/>
</dbReference>